<gene>
    <name evidence="1" type="ORF">O6H91_12G096400</name>
</gene>
<proteinExistence type="predicted"/>
<dbReference type="EMBL" id="CM055103">
    <property type="protein sequence ID" value="KAJ7537078.1"/>
    <property type="molecule type" value="Genomic_DNA"/>
</dbReference>
<protein>
    <submittedName>
        <fullName evidence="1">Uncharacterized protein</fullName>
    </submittedName>
</protein>
<comment type="caution">
    <text evidence="1">The sequence shown here is derived from an EMBL/GenBank/DDBJ whole genome shotgun (WGS) entry which is preliminary data.</text>
</comment>
<name>A0ACC2C4W6_DIPCM</name>
<keyword evidence="2" id="KW-1185">Reference proteome</keyword>
<organism evidence="1 2">
    <name type="scientific">Diphasiastrum complanatum</name>
    <name type="common">Issler's clubmoss</name>
    <name type="synonym">Lycopodium complanatum</name>
    <dbReference type="NCBI Taxonomy" id="34168"/>
    <lineage>
        <taxon>Eukaryota</taxon>
        <taxon>Viridiplantae</taxon>
        <taxon>Streptophyta</taxon>
        <taxon>Embryophyta</taxon>
        <taxon>Tracheophyta</taxon>
        <taxon>Lycopodiopsida</taxon>
        <taxon>Lycopodiales</taxon>
        <taxon>Lycopodiaceae</taxon>
        <taxon>Lycopodioideae</taxon>
        <taxon>Diphasiastrum</taxon>
    </lineage>
</organism>
<evidence type="ECO:0000313" key="1">
    <source>
        <dbReference type="EMBL" id="KAJ7537078.1"/>
    </source>
</evidence>
<sequence>MDGLQNAAPAPFLTKTFDMVDDSSTDEVVSWGGSGNTFVVWNPPDFARDLLPKHFKHNNFSSFVRQLNTYGFRKVDPDRWEFANEGFLQGQRHLLNNIHRRKPATHHQPPQGTHTSNSPGACVEVGKFGLEGEVERLKRDKNVLMAELVRLRQQQQQSERELQMMGQRLHVTEQRQQQMVSFLARAVQNPAFLSQLVQKNETNNRLATARKKRRLSKQEGDDGRDSNEAERQLVKYSSSANDNARTFMQFVNAADFASKMDVPLEVFFRDLDPGSGATRQETDRQSGVILTEMYGNSGVPDDLAVTEVPTEPIVQLPVPFLADLSKAEGVGIPLFPNELEANPVVNPSGREGDVLMPLDLGFGNNVDMYPPKEASPNTDIAVGLGGTDGFWEQFLTTDSRETETDPDADVSENTPR</sequence>
<reference evidence="2" key="1">
    <citation type="journal article" date="2024" name="Proc. Natl. Acad. Sci. U.S.A.">
        <title>Extraordinary preservation of gene collinearity over three hundred million years revealed in homosporous lycophytes.</title>
        <authorList>
            <person name="Li C."/>
            <person name="Wickell D."/>
            <person name="Kuo L.Y."/>
            <person name="Chen X."/>
            <person name="Nie B."/>
            <person name="Liao X."/>
            <person name="Peng D."/>
            <person name="Ji J."/>
            <person name="Jenkins J."/>
            <person name="Williams M."/>
            <person name="Shu S."/>
            <person name="Plott C."/>
            <person name="Barry K."/>
            <person name="Rajasekar S."/>
            <person name="Grimwood J."/>
            <person name="Han X."/>
            <person name="Sun S."/>
            <person name="Hou Z."/>
            <person name="He W."/>
            <person name="Dai G."/>
            <person name="Sun C."/>
            <person name="Schmutz J."/>
            <person name="Leebens-Mack J.H."/>
            <person name="Li F.W."/>
            <person name="Wang L."/>
        </authorList>
    </citation>
    <scope>NUCLEOTIDE SEQUENCE [LARGE SCALE GENOMIC DNA]</scope>
    <source>
        <strain evidence="2">cv. PW_Plant_1</strain>
    </source>
</reference>
<evidence type="ECO:0000313" key="2">
    <source>
        <dbReference type="Proteomes" id="UP001162992"/>
    </source>
</evidence>
<dbReference type="Proteomes" id="UP001162992">
    <property type="component" value="Chromosome 12"/>
</dbReference>
<accession>A0ACC2C4W6</accession>